<feature type="compositionally biased region" description="Basic residues" evidence="1">
    <location>
        <begin position="132"/>
        <end position="145"/>
    </location>
</feature>
<name>A0AAV9XKL1_9PEZI</name>
<feature type="compositionally biased region" description="Basic and acidic residues" evidence="1">
    <location>
        <begin position="65"/>
        <end position="79"/>
    </location>
</feature>
<dbReference type="Pfam" id="PF15365">
    <property type="entry name" value="PNRC"/>
    <property type="match status" value="1"/>
</dbReference>
<dbReference type="AlphaFoldDB" id="A0AAV9XKL1"/>
<protein>
    <submittedName>
        <fullName evidence="2">Uncharacterized protein</fullName>
    </submittedName>
</protein>
<proteinExistence type="predicted"/>
<keyword evidence="3" id="KW-1185">Reference proteome</keyword>
<accession>A0AAV9XKL1</accession>
<evidence type="ECO:0000256" key="1">
    <source>
        <dbReference type="SAM" id="MobiDB-lite"/>
    </source>
</evidence>
<comment type="caution">
    <text evidence="2">The sequence shown here is derived from an EMBL/GenBank/DDBJ whole genome shotgun (WGS) entry which is preliminary data.</text>
</comment>
<reference evidence="2 3" key="1">
    <citation type="submission" date="2019-10" db="EMBL/GenBank/DDBJ databases">
        <authorList>
            <person name="Palmer J.M."/>
        </authorList>
    </citation>
    <scope>NUCLEOTIDE SEQUENCE [LARGE SCALE GENOMIC DNA]</scope>
    <source>
        <strain evidence="2 3">TWF694</strain>
    </source>
</reference>
<feature type="compositionally biased region" description="Polar residues" evidence="1">
    <location>
        <begin position="464"/>
        <end position="485"/>
    </location>
</feature>
<feature type="compositionally biased region" description="Low complexity" evidence="1">
    <location>
        <begin position="1"/>
        <end position="18"/>
    </location>
</feature>
<feature type="region of interest" description="Disordered" evidence="1">
    <location>
        <begin position="302"/>
        <end position="358"/>
    </location>
</feature>
<evidence type="ECO:0000313" key="3">
    <source>
        <dbReference type="Proteomes" id="UP001365542"/>
    </source>
</evidence>
<sequence length="512" mass="55127">MSDSTSTSTQVASSSTPSRPANRNKQKTSPQGPNSGKKGGYPNNRGNRRSTGPSNSNGYNNGQNQKRESALTKKFREAAQADSGANSDSAINSIIDKGMVTPPATPGPSGRREPNAYVSDSAIAVHTDGNKKKNFNKNNKKGKGKRANDLPPIGAQSITPPQEPAYTPPNDFLFGKTPNKLAYAGACFHDASPAPNALPLPKFFSKSVPTTSDKPSLSKMLAEAEAEPNNFDLKSVTGARSSSPPPMPPKTPLDIFFKADKEEKARKALQSISINDIFSPKPSSTPANEPRVVRQITPPSAALQASLGSPFGGKTPLKDDSENDRDMLFSMDFSDSKKSTPRPVEEVVTGPRHRPLSASAYDPETLVKRQEKAKELKAALMMQQLGVQKTLELMDPPSPSPKPKAKVIDVPDTVEGGLASPTLHERRVRTNNVGFAPAPRIRHFNQNRPVNSRANGHHRGGRNQGFSSQPQNNFNPIQAQGQQPPQFDPVRARMGEAHIRGVLKLDSPIPAI</sequence>
<feature type="compositionally biased region" description="Polar residues" evidence="1">
    <location>
        <begin position="19"/>
        <end position="34"/>
    </location>
</feature>
<feature type="region of interest" description="Disordered" evidence="1">
    <location>
        <begin position="445"/>
        <end position="486"/>
    </location>
</feature>
<gene>
    <name evidence="2" type="ORF">TWF694_007529</name>
</gene>
<feature type="region of interest" description="Disordered" evidence="1">
    <location>
        <begin position="228"/>
        <end position="254"/>
    </location>
</feature>
<organism evidence="2 3">
    <name type="scientific">Orbilia ellipsospora</name>
    <dbReference type="NCBI Taxonomy" id="2528407"/>
    <lineage>
        <taxon>Eukaryota</taxon>
        <taxon>Fungi</taxon>
        <taxon>Dikarya</taxon>
        <taxon>Ascomycota</taxon>
        <taxon>Pezizomycotina</taxon>
        <taxon>Orbiliomycetes</taxon>
        <taxon>Orbiliales</taxon>
        <taxon>Orbiliaceae</taxon>
        <taxon>Orbilia</taxon>
    </lineage>
</organism>
<dbReference type="GO" id="GO:0016071">
    <property type="term" value="P:mRNA metabolic process"/>
    <property type="evidence" value="ECO:0007669"/>
    <property type="project" value="UniProtKB-ARBA"/>
</dbReference>
<evidence type="ECO:0000313" key="2">
    <source>
        <dbReference type="EMBL" id="KAK6541739.1"/>
    </source>
</evidence>
<dbReference type="EMBL" id="JAVHJO010000003">
    <property type="protein sequence ID" value="KAK6541739.1"/>
    <property type="molecule type" value="Genomic_DNA"/>
</dbReference>
<dbReference type="InterPro" id="IPR028322">
    <property type="entry name" value="PNRC-like_rgn"/>
</dbReference>
<feature type="compositionally biased region" description="Low complexity" evidence="1">
    <location>
        <begin position="54"/>
        <end position="64"/>
    </location>
</feature>
<feature type="compositionally biased region" description="Basic and acidic residues" evidence="1">
    <location>
        <begin position="316"/>
        <end position="327"/>
    </location>
</feature>
<feature type="compositionally biased region" description="Polar residues" evidence="1">
    <location>
        <begin position="83"/>
        <end position="92"/>
    </location>
</feature>
<feature type="region of interest" description="Disordered" evidence="1">
    <location>
        <begin position="1"/>
        <end position="172"/>
    </location>
</feature>
<dbReference type="Proteomes" id="UP001365542">
    <property type="component" value="Unassembled WGS sequence"/>
</dbReference>